<gene>
    <name evidence="1" type="ORF">IW261DRAFT_1562494</name>
</gene>
<dbReference type="Proteomes" id="UP001175227">
    <property type="component" value="Unassembled WGS sequence"/>
</dbReference>
<sequence>MLNLGMEYMWLDVLCLRQKGKIREKLLHETEWKLDVPTIGCIYQHTLLVIYLSGLGQPLTLNEGDLDSDWCWFRCVWTIQEVGDWHRVFVGVTPDGPLHAEPINNNKNYKTDLLTRFNKHLESLHTSRFIFHSLAAMQDLVSTNPLDRVAGLALIMEPRVIPAYYESQSLKDAWTTLFNSM</sequence>
<accession>A0AA39PGD4</accession>
<protein>
    <recommendedName>
        <fullName evidence="3">Heterokaryon incompatibility domain-containing protein</fullName>
    </recommendedName>
</protein>
<evidence type="ECO:0000313" key="1">
    <source>
        <dbReference type="EMBL" id="KAK0482798.1"/>
    </source>
</evidence>
<evidence type="ECO:0000313" key="2">
    <source>
        <dbReference type="Proteomes" id="UP001175227"/>
    </source>
</evidence>
<evidence type="ECO:0008006" key="3">
    <source>
        <dbReference type="Google" id="ProtNLM"/>
    </source>
</evidence>
<dbReference type="EMBL" id="JAUEPR010000007">
    <property type="protein sequence ID" value="KAK0482798.1"/>
    <property type="molecule type" value="Genomic_DNA"/>
</dbReference>
<proteinExistence type="predicted"/>
<reference evidence="1" key="1">
    <citation type="submission" date="2023-06" db="EMBL/GenBank/DDBJ databases">
        <authorList>
            <consortium name="Lawrence Berkeley National Laboratory"/>
            <person name="Ahrendt S."/>
            <person name="Sahu N."/>
            <person name="Indic B."/>
            <person name="Wong-Bajracharya J."/>
            <person name="Merenyi Z."/>
            <person name="Ke H.-M."/>
            <person name="Monk M."/>
            <person name="Kocsube S."/>
            <person name="Drula E."/>
            <person name="Lipzen A."/>
            <person name="Balint B."/>
            <person name="Henrissat B."/>
            <person name="Andreopoulos B."/>
            <person name="Martin F.M."/>
            <person name="Harder C.B."/>
            <person name="Rigling D."/>
            <person name="Ford K.L."/>
            <person name="Foster G.D."/>
            <person name="Pangilinan J."/>
            <person name="Papanicolaou A."/>
            <person name="Barry K."/>
            <person name="LaButti K."/>
            <person name="Viragh M."/>
            <person name="Koriabine M."/>
            <person name="Yan M."/>
            <person name="Riley R."/>
            <person name="Champramary S."/>
            <person name="Plett K.L."/>
            <person name="Tsai I.J."/>
            <person name="Slot J."/>
            <person name="Sipos G."/>
            <person name="Plett J."/>
            <person name="Nagy L.G."/>
            <person name="Grigoriev I.V."/>
        </authorList>
    </citation>
    <scope>NUCLEOTIDE SEQUENCE</scope>
    <source>
        <strain evidence="1">ICMP 16352</strain>
    </source>
</reference>
<organism evidence="1 2">
    <name type="scientific">Armillaria novae-zelandiae</name>
    <dbReference type="NCBI Taxonomy" id="153914"/>
    <lineage>
        <taxon>Eukaryota</taxon>
        <taxon>Fungi</taxon>
        <taxon>Dikarya</taxon>
        <taxon>Basidiomycota</taxon>
        <taxon>Agaricomycotina</taxon>
        <taxon>Agaricomycetes</taxon>
        <taxon>Agaricomycetidae</taxon>
        <taxon>Agaricales</taxon>
        <taxon>Marasmiineae</taxon>
        <taxon>Physalacriaceae</taxon>
        <taxon>Armillaria</taxon>
    </lineage>
</organism>
<keyword evidence="2" id="KW-1185">Reference proteome</keyword>
<dbReference type="AlphaFoldDB" id="A0AA39PGD4"/>
<name>A0AA39PGD4_9AGAR</name>
<comment type="caution">
    <text evidence="1">The sequence shown here is derived from an EMBL/GenBank/DDBJ whole genome shotgun (WGS) entry which is preliminary data.</text>
</comment>